<keyword evidence="3" id="KW-1185">Reference proteome</keyword>
<feature type="compositionally biased region" description="Low complexity" evidence="1">
    <location>
        <begin position="214"/>
        <end position="225"/>
    </location>
</feature>
<feature type="compositionally biased region" description="Low complexity" evidence="1">
    <location>
        <begin position="83"/>
        <end position="96"/>
    </location>
</feature>
<dbReference type="Gene3D" id="1.10.720.30">
    <property type="entry name" value="SAP domain"/>
    <property type="match status" value="1"/>
</dbReference>
<dbReference type="PROSITE" id="PS50800">
    <property type="entry name" value="SAP"/>
    <property type="match status" value="1"/>
</dbReference>
<dbReference type="GeneID" id="103513904"/>
<dbReference type="InterPro" id="IPR036361">
    <property type="entry name" value="SAP_dom_sf"/>
</dbReference>
<dbReference type="RefSeq" id="XP_026682795.1">
    <property type="nucleotide sequence ID" value="XM_026826994.1"/>
</dbReference>
<evidence type="ECO:0000313" key="4">
    <source>
        <dbReference type="RefSeq" id="XP_026682795.1"/>
    </source>
</evidence>
<dbReference type="Gene3D" id="3.40.50.300">
    <property type="entry name" value="P-loop containing nucleotide triphosphate hydrolases"/>
    <property type="match status" value="1"/>
</dbReference>
<dbReference type="InterPro" id="IPR043136">
    <property type="entry name" value="B30.2/SPRY_sf"/>
</dbReference>
<dbReference type="Proteomes" id="UP000079169">
    <property type="component" value="Unplaced"/>
</dbReference>
<feature type="compositionally biased region" description="Basic and acidic residues" evidence="1">
    <location>
        <begin position="60"/>
        <end position="70"/>
    </location>
</feature>
<dbReference type="PaxDb" id="121845-A0A3Q0J7W5"/>
<feature type="region of interest" description="Disordered" evidence="1">
    <location>
        <begin position="39"/>
        <end position="171"/>
    </location>
</feature>
<evidence type="ECO:0000313" key="3">
    <source>
        <dbReference type="Proteomes" id="UP000079169"/>
    </source>
</evidence>
<dbReference type="SUPFAM" id="SSF49899">
    <property type="entry name" value="Concanavalin A-like lectins/glucanases"/>
    <property type="match status" value="1"/>
</dbReference>
<feature type="compositionally biased region" description="Low complexity" evidence="1">
    <location>
        <begin position="118"/>
        <end position="128"/>
    </location>
</feature>
<dbReference type="Pfam" id="PF13671">
    <property type="entry name" value="AAA_33"/>
    <property type="match status" value="1"/>
</dbReference>
<dbReference type="Pfam" id="PF02037">
    <property type="entry name" value="SAP"/>
    <property type="match status" value="1"/>
</dbReference>
<dbReference type="GO" id="GO:0005634">
    <property type="term" value="C:nucleus"/>
    <property type="evidence" value="ECO:0007669"/>
    <property type="project" value="TreeGrafter"/>
</dbReference>
<dbReference type="PANTHER" id="PTHR12381">
    <property type="entry name" value="HETEROGENEOUS NUCLEAR RIBONUCLEOPROTEIN U FAMILY MEMBER"/>
    <property type="match status" value="1"/>
</dbReference>
<feature type="compositionally biased region" description="Polar residues" evidence="1">
    <location>
        <begin position="184"/>
        <end position="206"/>
    </location>
</feature>
<feature type="compositionally biased region" description="Basic residues" evidence="1">
    <location>
        <begin position="272"/>
        <end position="281"/>
    </location>
</feature>
<dbReference type="STRING" id="121845.A0A3Q0J7W5"/>
<organism evidence="3 4">
    <name type="scientific">Diaphorina citri</name>
    <name type="common">Asian citrus psyllid</name>
    <dbReference type="NCBI Taxonomy" id="121845"/>
    <lineage>
        <taxon>Eukaryota</taxon>
        <taxon>Metazoa</taxon>
        <taxon>Ecdysozoa</taxon>
        <taxon>Arthropoda</taxon>
        <taxon>Hexapoda</taxon>
        <taxon>Insecta</taxon>
        <taxon>Pterygota</taxon>
        <taxon>Neoptera</taxon>
        <taxon>Paraneoptera</taxon>
        <taxon>Hemiptera</taxon>
        <taxon>Sternorrhyncha</taxon>
        <taxon>Psylloidea</taxon>
        <taxon>Psyllidae</taxon>
        <taxon>Diaphorininae</taxon>
        <taxon>Diaphorina</taxon>
    </lineage>
</organism>
<feature type="compositionally biased region" description="Polar residues" evidence="1">
    <location>
        <begin position="154"/>
        <end position="171"/>
    </location>
</feature>
<feature type="compositionally biased region" description="Basic and acidic residues" evidence="1">
    <location>
        <begin position="575"/>
        <end position="597"/>
    </location>
</feature>
<evidence type="ECO:0000259" key="2">
    <source>
        <dbReference type="PROSITE" id="PS50800"/>
    </source>
</evidence>
<feature type="domain" description="SAP" evidence="2">
    <location>
        <begin position="3"/>
        <end position="37"/>
    </location>
</feature>
<feature type="compositionally biased region" description="Basic and acidic residues" evidence="1">
    <location>
        <begin position="307"/>
        <end position="350"/>
    </location>
</feature>
<protein>
    <submittedName>
        <fullName evidence="4">Heterogeneous nuclear ribonucleoprotein U-like protein 2</fullName>
    </submittedName>
</protein>
<dbReference type="GO" id="GO:0003723">
    <property type="term" value="F:RNA binding"/>
    <property type="evidence" value="ECO:0007669"/>
    <property type="project" value="TreeGrafter"/>
</dbReference>
<dbReference type="SUPFAM" id="SSF68906">
    <property type="entry name" value="SAP domain"/>
    <property type="match status" value="1"/>
</dbReference>
<feature type="region of interest" description="Disordered" evidence="1">
    <location>
        <begin position="184"/>
        <end position="351"/>
    </location>
</feature>
<feature type="region of interest" description="Disordered" evidence="1">
    <location>
        <begin position="575"/>
        <end position="606"/>
    </location>
</feature>
<evidence type="ECO:0000256" key="1">
    <source>
        <dbReference type="SAM" id="MobiDB-lite"/>
    </source>
</evidence>
<gene>
    <name evidence="4" type="primary">LOC103513904</name>
</gene>
<dbReference type="InterPro" id="IPR027417">
    <property type="entry name" value="P-loop_NTPase"/>
</dbReference>
<dbReference type="InterPro" id="IPR003034">
    <property type="entry name" value="SAP_dom"/>
</dbReference>
<dbReference type="KEGG" id="dci:103513904"/>
<dbReference type="PANTHER" id="PTHR12381:SF56">
    <property type="entry name" value="B30.2_SPRY DOMAIN-CONTAINING PROTEIN-RELATED"/>
    <property type="match status" value="1"/>
</dbReference>
<dbReference type="AlphaFoldDB" id="A0A3Q0J7W5"/>
<sequence length="714" mass="81113">MDVSKLKVTELRAELSERGLDTKGVKAVLVQRLLKAIEEETGEEQEQHTVLDSSTEEVSDSERRDSKDSEPDTDPLQQDQGGASSPETESAAPSVAVEPPTSEKDLSEVDEADGSPQNAEESSSSNEAGYQQEDSTEFQQDNASSDVRADYQIEDSTNTNDFQQSDSNVSSDFVKDKTVLYQENNSIEFQQGDNANQQWTNQQDEFGSNKEEAPAAAETMEAETTLNGHGQDEVTEDDSSKPAAPSAADGEDEKMDTAGQDGEKADEEDGRSRKRRDRKNRWGPCDPQEEETPDKRRKTSESDENQDDKQRERSRDRDSRDRGEGRSSRAKERTPEPEIKRPPQVEKPEYEPEINSELFSLAWYDSDLNLTIDQDSYTYGSPMSDQGFVYMWAGARATYGFNKGKVYYEVNLKEYCDTSNYEADIFPHQLRVGFSPKYSSLQLDSILLFSLNGDILKLVRRIVKEPVHEDSEYEDVEEIVEDLDPKEKKYKTIIVKKKIEKKEKPVEYEYLPQEEGDEIAFRIPKAEIGDQYLFPHVSTKNIKYEVNFGQKDEAWNAPPEDQGWVFPAQIPLEERQAGPARAEKRADCESDQKKDEAWNAPPEDQGWVFPAQIPLEERQAGPARAEKRADCEMLMMCGLPGAGKTYWVRDPPDIIVVLDSTKPFDTHINSEPLRDHIKGSWVQVVDKTTKCLNRLLELGFSRRRNYILDQMNMT</sequence>
<accession>A0A3Q0J7W5</accession>
<dbReference type="SMART" id="SM00513">
    <property type="entry name" value="SAP"/>
    <property type="match status" value="1"/>
</dbReference>
<dbReference type="GO" id="GO:0000380">
    <property type="term" value="P:alternative mRNA splicing, via spliceosome"/>
    <property type="evidence" value="ECO:0007669"/>
    <property type="project" value="TreeGrafter"/>
</dbReference>
<dbReference type="Gene3D" id="2.60.120.920">
    <property type="match status" value="1"/>
</dbReference>
<proteinExistence type="predicted"/>
<reference evidence="4" key="1">
    <citation type="submission" date="2025-08" db="UniProtKB">
        <authorList>
            <consortium name="RefSeq"/>
        </authorList>
    </citation>
    <scope>IDENTIFICATION</scope>
</reference>
<dbReference type="InterPro" id="IPR013320">
    <property type="entry name" value="ConA-like_dom_sf"/>
</dbReference>
<name>A0A3Q0J7W5_DIACI</name>